<protein>
    <recommendedName>
        <fullName evidence="3">F-box domain-containing protein</fullName>
    </recommendedName>
</protein>
<sequence length="413" mass="45650">MDEVPDELVALISCFPPPNDIASLCLVNKRLAKLCCPSLYREIVFDGSNALQMKACITTLAQRPLCAELVRKLDVIHLDTTTLKRLDPGPFPDENLPLLISAAMQNLVQLETLSFTSSPTFFALALNHQFPHLRCCTLPYIGFYTVDFLKFHESTLQVLAISNSERTQLMLTQDDAPQLAPLEFPCLTRFAGPSTLAERWLLNSPIEHSVFDCRVAPDAPSKVLSVLADASNLVSCTLFVEMWDTETLAAVATHAPAIQLLTIFAFGVNHSREASEAFLPSVDKYIAQLPHLTTLRMPRPRPPDWETKSIEELTPIVLAELAHVRRWAGCCPTLACVLLQECWSWFHNDVWLASDKDAVPANDVNRVAVAGKLDLLTEEETLAALDASRKRANGISALMTLIAPLANKVLISL</sequence>
<comment type="caution">
    <text evidence="1">The sequence shown here is derived from an EMBL/GenBank/DDBJ whole genome shotgun (WGS) entry which is preliminary data.</text>
</comment>
<proteinExistence type="predicted"/>
<accession>A0A8H6W2Q5</accession>
<name>A0A8H6W2Q5_9AGAR</name>
<dbReference type="GeneID" id="59344986"/>
<dbReference type="Proteomes" id="UP000636479">
    <property type="component" value="Unassembled WGS sequence"/>
</dbReference>
<evidence type="ECO:0000313" key="2">
    <source>
        <dbReference type="Proteomes" id="UP000636479"/>
    </source>
</evidence>
<organism evidence="1 2">
    <name type="scientific">Mycena indigotica</name>
    <dbReference type="NCBI Taxonomy" id="2126181"/>
    <lineage>
        <taxon>Eukaryota</taxon>
        <taxon>Fungi</taxon>
        <taxon>Dikarya</taxon>
        <taxon>Basidiomycota</taxon>
        <taxon>Agaricomycotina</taxon>
        <taxon>Agaricomycetes</taxon>
        <taxon>Agaricomycetidae</taxon>
        <taxon>Agaricales</taxon>
        <taxon>Marasmiineae</taxon>
        <taxon>Mycenaceae</taxon>
        <taxon>Mycena</taxon>
    </lineage>
</organism>
<reference evidence="1" key="1">
    <citation type="submission" date="2020-05" db="EMBL/GenBank/DDBJ databases">
        <title>Mycena genomes resolve the evolution of fungal bioluminescence.</title>
        <authorList>
            <person name="Tsai I.J."/>
        </authorList>
    </citation>
    <scope>NUCLEOTIDE SEQUENCE</scope>
    <source>
        <strain evidence="1">171206Taipei</strain>
    </source>
</reference>
<evidence type="ECO:0000313" key="1">
    <source>
        <dbReference type="EMBL" id="KAF7303419.1"/>
    </source>
</evidence>
<dbReference type="EMBL" id="JACAZF010000005">
    <property type="protein sequence ID" value="KAF7303419.1"/>
    <property type="molecule type" value="Genomic_DNA"/>
</dbReference>
<evidence type="ECO:0008006" key="3">
    <source>
        <dbReference type="Google" id="ProtNLM"/>
    </source>
</evidence>
<gene>
    <name evidence="1" type="ORF">MIND_00570400</name>
</gene>
<dbReference type="OrthoDB" id="3069796at2759"/>
<dbReference type="RefSeq" id="XP_037220391.1">
    <property type="nucleotide sequence ID" value="XM_037362470.1"/>
</dbReference>
<dbReference type="AlphaFoldDB" id="A0A8H6W2Q5"/>
<keyword evidence="2" id="KW-1185">Reference proteome</keyword>